<evidence type="ECO:0000313" key="3">
    <source>
        <dbReference type="Proteomes" id="UP000238650"/>
    </source>
</evidence>
<evidence type="ECO:0000313" key="2">
    <source>
        <dbReference type="EMBL" id="PRI11634.1"/>
    </source>
</evidence>
<dbReference type="EMBL" id="MWZD01000015">
    <property type="protein sequence ID" value="PRI11634.1"/>
    <property type="molecule type" value="Genomic_DNA"/>
</dbReference>
<dbReference type="SUPFAM" id="SSF49319">
    <property type="entry name" value="Actinoxanthin-like"/>
    <property type="match status" value="1"/>
</dbReference>
<reference evidence="2 3" key="1">
    <citation type="journal article" date="2017" name="New Microbes New Infect">
        <title>Genome sequence of 'Leucobacter massiliensis' sp. nov. isolated from human pharynx after travel to the 2014 Hajj.</title>
        <authorList>
            <person name="Leangapichart T."/>
            <person name="Gautret P."/>
            <person name="Nguyen T.T."/>
            <person name="Armstrong N."/>
            <person name="Rolain J.M."/>
        </authorList>
    </citation>
    <scope>NUCLEOTIDE SEQUENCE [LARGE SCALE GENOMIC DNA]</scope>
    <source>
        <strain evidence="2 3">122RC15</strain>
    </source>
</reference>
<keyword evidence="3" id="KW-1185">Reference proteome</keyword>
<dbReference type="Proteomes" id="UP000238650">
    <property type="component" value="Unassembled WGS sequence"/>
</dbReference>
<protein>
    <submittedName>
        <fullName evidence="2">Uncharacterized protein</fullName>
    </submittedName>
</protein>
<name>A0A2S9QPW9_9MICO</name>
<dbReference type="Gene3D" id="2.60.40.230">
    <property type="entry name" value="Neocarzinostatin-like"/>
    <property type="match status" value="1"/>
</dbReference>
<dbReference type="InterPro" id="IPR027273">
    <property type="entry name" value="Neocarzinostatin-like"/>
</dbReference>
<proteinExistence type="predicted"/>
<gene>
    <name evidence="2" type="ORF">B4915_05885</name>
</gene>
<organism evidence="2 3">
    <name type="scientific">Leucobacter massiliensis</name>
    <dbReference type="NCBI Taxonomy" id="1686285"/>
    <lineage>
        <taxon>Bacteria</taxon>
        <taxon>Bacillati</taxon>
        <taxon>Actinomycetota</taxon>
        <taxon>Actinomycetes</taxon>
        <taxon>Micrococcales</taxon>
        <taxon>Microbacteriaceae</taxon>
        <taxon>Leucobacter</taxon>
    </lineage>
</organism>
<comment type="caution">
    <text evidence="2">The sequence shown here is derived from an EMBL/GenBank/DDBJ whole genome shotgun (WGS) entry which is preliminary data.</text>
</comment>
<dbReference type="OrthoDB" id="4175021at2"/>
<accession>A0A2S9QPW9</accession>
<dbReference type="AlphaFoldDB" id="A0A2S9QPW9"/>
<dbReference type="RefSeq" id="WP_105804906.1">
    <property type="nucleotide sequence ID" value="NZ_MWZD01000015.1"/>
</dbReference>
<evidence type="ECO:0000256" key="1">
    <source>
        <dbReference type="SAM" id="MobiDB-lite"/>
    </source>
</evidence>
<feature type="region of interest" description="Disordered" evidence="1">
    <location>
        <begin position="37"/>
        <end position="63"/>
    </location>
</feature>
<sequence length="207" mass="21634">MSSRRPLRIVLIALLVLAVIVLAGVLAVLLPILTHQSAGGSGQRVPQDFAAESSAEGADGRTRTLSVETADGQPAELDALNPGERLVVRGEGFDSGIGIYLAICGIPASPEEKPGPCLGGIPEGAMTGEADESLLASAWITNDWAWRNFATHGFGENGSFEVELTVPEASGDGIDCRVDRCAIATRADHTASGDRVQDMLLPVAFRD</sequence>